<dbReference type="AlphaFoldDB" id="A0A7W7ZIU9"/>
<organism evidence="1 2">
    <name type="scientific">Granulicella aggregans</name>
    <dbReference type="NCBI Taxonomy" id="474949"/>
    <lineage>
        <taxon>Bacteria</taxon>
        <taxon>Pseudomonadati</taxon>
        <taxon>Acidobacteriota</taxon>
        <taxon>Terriglobia</taxon>
        <taxon>Terriglobales</taxon>
        <taxon>Acidobacteriaceae</taxon>
        <taxon>Granulicella</taxon>
    </lineage>
</organism>
<dbReference type="RefSeq" id="WP_184222935.1">
    <property type="nucleotide sequence ID" value="NZ_JACHIP010000015.1"/>
</dbReference>
<proteinExistence type="predicted"/>
<sequence length="86" mass="9659">MPAVGSSDRQILNPIGSNSTLRFPDRHLSRSDFRGEVILNEILLFEVALAERDIGWTTLRPDVAHAIRAAEFQRHEVIQLTGLILP</sequence>
<evidence type="ECO:0000313" key="2">
    <source>
        <dbReference type="Proteomes" id="UP000540989"/>
    </source>
</evidence>
<evidence type="ECO:0000313" key="1">
    <source>
        <dbReference type="EMBL" id="MBB5060568.1"/>
    </source>
</evidence>
<gene>
    <name evidence="1" type="ORF">HDF16_005304</name>
</gene>
<protein>
    <submittedName>
        <fullName evidence="1">Uncharacterized protein</fullName>
    </submittedName>
</protein>
<reference evidence="1 2" key="1">
    <citation type="submission" date="2020-08" db="EMBL/GenBank/DDBJ databases">
        <title>Genomic Encyclopedia of Type Strains, Phase IV (KMG-V): Genome sequencing to study the core and pangenomes of soil and plant-associated prokaryotes.</title>
        <authorList>
            <person name="Whitman W."/>
        </authorList>
    </citation>
    <scope>NUCLEOTIDE SEQUENCE [LARGE SCALE GENOMIC DNA]</scope>
    <source>
        <strain evidence="1 2">M8UP14</strain>
    </source>
</reference>
<dbReference type="EMBL" id="JACHIP010000015">
    <property type="protein sequence ID" value="MBB5060568.1"/>
    <property type="molecule type" value="Genomic_DNA"/>
</dbReference>
<accession>A0A7W7ZIU9</accession>
<dbReference type="Proteomes" id="UP000540989">
    <property type="component" value="Unassembled WGS sequence"/>
</dbReference>
<comment type="caution">
    <text evidence="1">The sequence shown here is derived from an EMBL/GenBank/DDBJ whole genome shotgun (WGS) entry which is preliminary data.</text>
</comment>
<keyword evidence="2" id="KW-1185">Reference proteome</keyword>
<name>A0A7W7ZIU9_9BACT</name>